<proteinExistence type="predicted"/>
<dbReference type="Gene3D" id="2.40.260.10">
    <property type="entry name" value="Sortase"/>
    <property type="match status" value="1"/>
</dbReference>
<feature type="compositionally biased region" description="Basic and acidic residues" evidence="3">
    <location>
        <begin position="120"/>
        <end position="131"/>
    </location>
</feature>
<keyword evidence="4" id="KW-0732">Signal</keyword>
<feature type="compositionally biased region" description="Basic and acidic residues" evidence="3">
    <location>
        <begin position="73"/>
        <end position="85"/>
    </location>
</feature>
<dbReference type="EMBL" id="CADCUT010000103">
    <property type="protein sequence ID" value="CAA9407063.1"/>
    <property type="molecule type" value="Genomic_DNA"/>
</dbReference>
<name>A0A6J4P5T8_9ACTN</name>
<evidence type="ECO:0000256" key="2">
    <source>
        <dbReference type="PIRSR" id="PIRSR605754-1"/>
    </source>
</evidence>
<sequence>MAMALALVCAGAVAVFAVLGGPQEPMAAKAATEAGPGPLVRSDPGIEPWKEKPVASVKAETEEPEPQPAEPEPEPKPEPRQEKAPEPPPAPEPEPAARPAKPPQPAQTPVFEEPPEPTESDIRSAQEPRRYSLPDGAVLGLTVDDMGIRNAPVFDSVGAWALKYGVGHHPETSMPWSSTPQRNVYLAGHRLGFPGTASHLIFYRLDELGRGDEILLKDRDGDRYRYRVTEIFETDPEDSWVMGQIRDRDMLTLQTCTGPNWERRLIVRADRV</sequence>
<evidence type="ECO:0000256" key="1">
    <source>
        <dbReference type="ARBA" id="ARBA00022801"/>
    </source>
</evidence>
<feature type="region of interest" description="Disordered" evidence="3">
    <location>
        <begin position="27"/>
        <end position="131"/>
    </location>
</feature>
<dbReference type="InterPro" id="IPR023365">
    <property type="entry name" value="Sortase_dom-sf"/>
</dbReference>
<organism evidence="5">
    <name type="scientific">uncultured Rubrobacteraceae bacterium</name>
    <dbReference type="NCBI Taxonomy" id="349277"/>
    <lineage>
        <taxon>Bacteria</taxon>
        <taxon>Bacillati</taxon>
        <taxon>Actinomycetota</taxon>
        <taxon>Rubrobacteria</taxon>
        <taxon>Rubrobacterales</taxon>
        <taxon>Rubrobacteraceae</taxon>
        <taxon>environmental samples</taxon>
    </lineage>
</organism>
<dbReference type="NCBIfam" id="TIGR01076">
    <property type="entry name" value="sortase_fam"/>
    <property type="match status" value="1"/>
</dbReference>
<evidence type="ECO:0000256" key="4">
    <source>
        <dbReference type="SAM" id="SignalP"/>
    </source>
</evidence>
<gene>
    <name evidence="5" type="ORF">AVDCRST_MAG03-1593</name>
</gene>
<dbReference type="CDD" id="cd05830">
    <property type="entry name" value="Sortase_E"/>
    <property type="match status" value="1"/>
</dbReference>
<evidence type="ECO:0000256" key="3">
    <source>
        <dbReference type="SAM" id="MobiDB-lite"/>
    </source>
</evidence>
<feature type="active site" description="Proton donor/acceptor" evidence="2">
    <location>
        <position position="189"/>
    </location>
</feature>
<feature type="active site" description="Acyl-thioester intermediate" evidence="2">
    <location>
        <position position="256"/>
    </location>
</feature>
<keyword evidence="1" id="KW-0378">Hydrolase</keyword>
<feature type="signal peptide" evidence="4">
    <location>
        <begin position="1"/>
        <end position="17"/>
    </location>
</feature>
<feature type="chain" id="PRO_5039191176" evidence="4">
    <location>
        <begin position="18"/>
        <end position="272"/>
    </location>
</feature>
<feature type="compositionally biased region" description="Pro residues" evidence="3">
    <location>
        <begin position="86"/>
        <end position="106"/>
    </location>
</feature>
<dbReference type="InterPro" id="IPR005754">
    <property type="entry name" value="Sortase"/>
</dbReference>
<reference evidence="5" key="1">
    <citation type="submission" date="2020-02" db="EMBL/GenBank/DDBJ databases">
        <authorList>
            <person name="Meier V. D."/>
        </authorList>
    </citation>
    <scope>NUCLEOTIDE SEQUENCE</scope>
    <source>
        <strain evidence="5">AVDCRST_MAG03</strain>
    </source>
</reference>
<accession>A0A6J4P5T8</accession>
<protein>
    <submittedName>
        <fullName evidence="5">Peptidase C60, sortase A and B</fullName>
    </submittedName>
</protein>
<dbReference type="GO" id="GO:0016787">
    <property type="term" value="F:hydrolase activity"/>
    <property type="evidence" value="ECO:0007669"/>
    <property type="project" value="UniProtKB-KW"/>
</dbReference>
<dbReference type="Pfam" id="PF04203">
    <property type="entry name" value="Sortase"/>
    <property type="match status" value="1"/>
</dbReference>
<dbReference type="SUPFAM" id="SSF63817">
    <property type="entry name" value="Sortase"/>
    <property type="match status" value="1"/>
</dbReference>
<evidence type="ECO:0000313" key="5">
    <source>
        <dbReference type="EMBL" id="CAA9407063.1"/>
    </source>
</evidence>
<dbReference type="InterPro" id="IPR042003">
    <property type="entry name" value="Sortase_E"/>
</dbReference>
<dbReference type="AlphaFoldDB" id="A0A6J4P5T8"/>